<dbReference type="AlphaFoldDB" id="F0V9E9"/>
<organism evidence="2 4">
    <name type="scientific">Neospora caninum (strain Liverpool)</name>
    <dbReference type="NCBI Taxonomy" id="572307"/>
    <lineage>
        <taxon>Eukaryota</taxon>
        <taxon>Sar</taxon>
        <taxon>Alveolata</taxon>
        <taxon>Apicomplexa</taxon>
        <taxon>Conoidasida</taxon>
        <taxon>Coccidia</taxon>
        <taxon>Eucoccidiorida</taxon>
        <taxon>Eimeriorina</taxon>
        <taxon>Sarcocystidae</taxon>
        <taxon>Neospora</taxon>
    </lineage>
</organism>
<reference evidence="3" key="4">
    <citation type="journal article" date="2015" name="PLoS ONE">
        <title>Comprehensive Evaluation of Toxoplasma gondii VEG and Neospora caninum LIV Genomes with Tachyzoite Stage Transcriptome and Proteome Defines Novel Transcript Features.</title>
        <authorList>
            <person name="Ramaprasad A."/>
            <person name="Mourier T."/>
            <person name="Naeem R."/>
            <person name="Malas T.B."/>
            <person name="Moussa E."/>
            <person name="Panigrahi A."/>
            <person name="Vermont S.J."/>
            <person name="Otto T.D."/>
            <person name="Wastling J."/>
            <person name="Pain A."/>
        </authorList>
    </citation>
    <scope>NUCLEOTIDE SEQUENCE</scope>
    <source>
        <strain evidence="3">Liverpool</strain>
    </source>
</reference>
<feature type="region of interest" description="Disordered" evidence="1">
    <location>
        <begin position="131"/>
        <end position="204"/>
    </location>
</feature>
<gene>
    <name evidence="3" type="ORF">BN1204_008430</name>
    <name evidence="2" type="ORF">NCLIV_008430</name>
</gene>
<feature type="compositionally biased region" description="Basic and acidic residues" evidence="1">
    <location>
        <begin position="134"/>
        <end position="151"/>
    </location>
</feature>
<evidence type="ECO:0000256" key="1">
    <source>
        <dbReference type="SAM" id="MobiDB-lite"/>
    </source>
</evidence>
<evidence type="ECO:0000313" key="3">
    <source>
        <dbReference type="EMBL" id="CEL64981.1"/>
    </source>
</evidence>
<feature type="compositionally biased region" description="Basic and acidic residues" evidence="1">
    <location>
        <begin position="564"/>
        <end position="586"/>
    </location>
</feature>
<dbReference type="RefSeq" id="XP_003880408.1">
    <property type="nucleotide sequence ID" value="XM_003880359.1"/>
</dbReference>
<reference evidence="2" key="2">
    <citation type="submission" date="2011-03" db="EMBL/GenBank/DDBJ databases">
        <title>Comparative genomics and transcriptomics of Neospora caninum and Toxoplasma gondii.</title>
        <authorList>
            <person name="Reid A.J."/>
            <person name="Sohal A."/>
            <person name="Harris D."/>
            <person name="Quail M."/>
            <person name="Sanders M."/>
            <person name="Berriman M."/>
            <person name="Wastling J.M."/>
            <person name="Pain A."/>
        </authorList>
    </citation>
    <scope>NUCLEOTIDE SEQUENCE</scope>
    <source>
        <strain evidence="2">Liverpool</strain>
    </source>
</reference>
<sequence>MVQWKKPSITWREIVALCCCSGRSRAVEQALGLKLISKEEQERVLHSYNPEDEDQQALSREEQDAVDAAFYPFQNRHSLRYIGDVYRLDELLNRTPSSKEVGRACVACRASLICPLEPEGGIVLRLRPLRASRPKGDKAKQAHEKESDHRSPAAPASARNARERPGGEAERDSRDASRTAAFNSLGGGSGGCRAESEFAHSPREWRAEEIRKTVSFGDAQSCGEATRHAASIQRGERRRGSCSEPGGGRTGEGWTESPRDSELWRQTSRFKVAASGSAPGAEASGRLPSGRGERGRNPIRITAMVKQERKRVKQERLRSGLGGLSPSETSATESEEEEFLFFPSRRSSCAARSDSSDMSWSRQTAPRGPSADEAFAAATEAAKAVAASPLVRRGSGEPALGGLTRRSRSVLLSAEPVDSPRWSEASALRRSSTGSPPVAWSRGSRFRLGGSDWRGGEASGSESFTDADQDQGAGEAVLREKAFPVERQASSALKRRDWVSSTGGLGEGDGDDVPLVSEPTRREGRTKGEKGGRAAGWECEGESRPGFAQADTPDRTAPGRSRRVWYERREESERSDSTSLPGERHPRASGLFSDDDGMVTARGALTARSRSSSGEFYTPRTFRSLGSLPPGSSPTPQASERGAFKDRLGNSSPLSGAVAEVNYLRRIRTAAEGDRRARRRSGVSPR</sequence>
<dbReference type="EMBL" id="FR823383">
    <property type="protein sequence ID" value="CBZ50374.1"/>
    <property type="molecule type" value="Genomic_DNA"/>
</dbReference>
<feature type="compositionally biased region" description="Basic and acidic residues" evidence="1">
    <location>
        <begin position="160"/>
        <end position="177"/>
    </location>
</feature>
<feature type="region of interest" description="Disordered" evidence="1">
    <location>
        <begin position="222"/>
        <end position="374"/>
    </location>
</feature>
<dbReference type="Proteomes" id="UP000007494">
    <property type="component" value="Chromosome III"/>
</dbReference>
<feature type="compositionally biased region" description="Low complexity" evidence="1">
    <location>
        <begin position="273"/>
        <end position="285"/>
    </location>
</feature>
<dbReference type="OMA" id="CPLEPEG"/>
<feature type="compositionally biased region" description="Low complexity" evidence="1">
    <location>
        <begin position="340"/>
        <end position="359"/>
    </location>
</feature>
<feature type="compositionally biased region" description="Basic and acidic residues" evidence="1">
    <location>
        <begin position="519"/>
        <end position="532"/>
    </location>
</feature>
<protein>
    <submittedName>
        <fullName evidence="2">Uncharacterized protein</fullName>
    </submittedName>
</protein>
<feature type="region of interest" description="Disordered" evidence="1">
    <location>
        <begin position="387"/>
        <end position="656"/>
    </location>
</feature>
<proteinExistence type="predicted"/>
<feature type="compositionally biased region" description="Low complexity" evidence="1">
    <location>
        <begin position="624"/>
        <end position="636"/>
    </location>
</feature>
<dbReference type="InParanoid" id="F0V9E9"/>
<evidence type="ECO:0000313" key="2">
    <source>
        <dbReference type="EMBL" id="CBZ50374.1"/>
    </source>
</evidence>
<dbReference type="GeneID" id="13441400"/>
<name>F0V9E9_NEOCL</name>
<evidence type="ECO:0000313" key="4">
    <source>
        <dbReference type="Proteomes" id="UP000007494"/>
    </source>
</evidence>
<reference evidence="4" key="3">
    <citation type="journal article" date="2012" name="PLoS Pathog.">
        <title>Comparative genomics of the apicomplexan parasites Toxoplasma gondii and Neospora caninum: Coccidia differing in host range and transmission strategy.</title>
        <authorList>
            <person name="Reid A.J."/>
            <person name="Vermont S.J."/>
            <person name="Cotton J.A."/>
            <person name="Harris D."/>
            <person name="Hill-Cawthorne G.A."/>
            <person name="Konen-Waisman S."/>
            <person name="Latham S.M."/>
            <person name="Mourier T."/>
            <person name="Norton R."/>
            <person name="Quail M.A."/>
            <person name="Sanders M."/>
            <person name="Shanmugam D."/>
            <person name="Sohal A."/>
            <person name="Wasmuth J.D."/>
            <person name="Brunk B."/>
            <person name="Grigg M.E."/>
            <person name="Howard J.C."/>
            <person name="Parkinson J."/>
            <person name="Roos D.S."/>
            <person name="Trees A.J."/>
            <person name="Berriman M."/>
            <person name="Pain A."/>
            <person name="Wastling J.M."/>
        </authorList>
    </citation>
    <scope>NUCLEOTIDE SEQUENCE [LARGE SCALE GENOMIC DNA]</scope>
    <source>
        <strain evidence="4">Liverpool</strain>
    </source>
</reference>
<dbReference type="EMBL" id="LN714477">
    <property type="protein sequence ID" value="CEL64981.1"/>
    <property type="molecule type" value="Genomic_DNA"/>
</dbReference>
<dbReference type="OrthoDB" id="331749at2759"/>
<reference evidence="2" key="1">
    <citation type="submission" date="2011-02" db="EMBL/GenBank/DDBJ databases">
        <authorList>
            <person name="Aslett M."/>
        </authorList>
    </citation>
    <scope>NUCLEOTIDE SEQUENCE</scope>
    <source>
        <strain evidence="2">Liverpool</strain>
    </source>
</reference>
<accession>F0V9E9</accession>
<dbReference type="VEuPathDB" id="ToxoDB:NCLIV_008430"/>
<feature type="compositionally biased region" description="Basic and acidic residues" evidence="1">
    <location>
        <begin position="194"/>
        <end position="204"/>
    </location>
</feature>
<dbReference type="eggNOG" id="ENOG502QZ8G">
    <property type="taxonomic scope" value="Eukaryota"/>
</dbReference>
<keyword evidence="4" id="KW-1185">Reference proteome</keyword>